<feature type="transmembrane region" description="Helical" evidence="1">
    <location>
        <begin position="16"/>
        <end position="37"/>
    </location>
</feature>
<feature type="transmembrane region" description="Helical" evidence="1">
    <location>
        <begin position="90"/>
        <end position="108"/>
    </location>
</feature>
<accession>A0A832G891</accession>
<gene>
    <name evidence="2" type="ORF">ENS56_14190</name>
</gene>
<feature type="transmembrane region" description="Helical" evidence="1">
    <location>
        <begin position="202"/>
        <end position="225"/>
    </location>
</feature>
<name>A0A832G891_9BACT</name>
<dbReference type="AlphaFoldDB" id="A0A832G891"/>
<comment type="caution">
    <text evidence="2">The sequence shown here is derived from an EMBL/GenBank/DDBJ whole genome shotgun (WGS) entry which is preliminary data.</text>
</comment>
<feature type="transmembrane region" description="Helical" evidence="1">
    <location>
        <begin position="330"/>
        <end position="350"/>
    </location>
</feature>
<evidence type="ECO:0008006" key="3">
    <source>
        <dbReference type="Google" id="ProtNLM"/>
    </source>
</evidence>
<feature type="transmembrane region" description="Helical" evidence="1">
    <location>
        <begin position="256"/>
        <end position="275"/>
    </location>
</feature>
<feature type="transmembrane region" description="Helical" evidence="1">
    <location>
        <begin position="66"/>
        <end position="84"/>
    </location>
</feature>
<evidence type="ECO:0000313" key="2">
    <source>
        <dbReference type="EMBL" id="HGT49183.1"/>
    </source>
</evidence>
<feature type="transmembrane region" description="Helical" evidence="1">
    <location>
        <begin position="281"/>
        <end position="300"/>
    </location>
</feature>
<organism evidence="2">
    <name type="scientific">Ignavibacterium album</name>
    <dbReference type="NCBI Taxonomy" id="591197"/>
    <lineage>
        <taxon>Bacteria</taxon>
        <taxon>Pseudomonadati</taxon>
        <taxon>Ignavibacteriota</taxon>
        <taxon>Ignavibacteria</taxon>
        <taxon>Ignavibacteriales</taxon>
        <taxon>Ignavibacteriaceae</taxon>
        <taxon>Ignavibacterium</taxon>
    </lineage>
</organism>
<sequence>MKFHINLVEFIRKLNFIKVLFGLGIIVYLMLLVKTAWLCDDSYITFRTVDNFINGYGLRWNVAERVQTYTHPLWMFLISAIYFFTREVFFTSLILSILISLVTVYLMVFYLPKNIINSVLTFIPILTSKAFLDFSTSGLENSLSHLLIATLGIIYIKKGDNDKINLISGFLTALIMLNRMDLILMIIPLLVAKLYNSNKKGIIFFLIGFSPFVLWELFSLWYYGFPFPNTAYAKLDPGISRIELLREGLNYIKESFVLDPVTFITILSALLWLSLSKRKNLIPIGIGIVLYLIYIIFIGGDFMSGRFFTTPFVFSILILSYASFEKMNTIFITILVLLIPFGYISLYRSIYNESHPYWNKIISKSSKSVMDERKFYFDGANLVATLKGKEMPTHYWVKSGRELRKEKQKFSITNNIGFQGYYAGPDCYLIDKLALTDPLRSRLPSKDNWRIGHYSRVIPDGYVESILTNENHILDPDLKKYYSKLTILTRGNLFDLSRLIEILHFNIGSYDYLLESYIKRHNY</sequence>
<proteinExistence type="predicted"/>
<protein>
    <recommendedName>
        <fullName evidence="3">Glycosyltransferase RgtA/B/C/D-like domain-containing protein</fullName>
    </recommendedName>
</protein>
<keyword evidence="1" id="KW-0812">Transmembrane</keyword>
<feature type="transmembrane region" description="Helical" evidence="1">
    <location>
        <begin position="168"/>
        <end position="190"/>
    </location>
</feature>
<keyword evidence="1" id="KW-0472">Membrane</keyword>
<dbReference type="EMBL" id="DSVI01000026">
    <property type="protein sequence ID" value="HGT49183.1"/>
    <property type="molecule type" value="Genomic_DNA"/>
</dbReference>
<evidence type="ECO:0000256" key="1">
    <source>
        <dbReference type="SAM" id="Phobius"/>
    </source>
</evidence>
<reference evidence="2" key="1">
    <citation type="journal article" date="2020" name="mSystems">
        <title>Genome- and Community-Level Interaction Insights into Carbon Utilization and Element Cycling Functions of Hydrothermarchaeota in Hydrothermal Sediment.</title>
        <authorList>
            <person name="Zhou Z."/>
            <person name="Liu Y."/>
            <person name="Xu W."/>
            <person name="Pan J."/>
            <person name="Luo Z.H."/>
            <person name="Li M."/>
        </authorList>
    </citation>
    <scope>NUCLEOTIDE SEQUENCE [LARGE SCALE GENOMIC DNA]</scope>
    <source>
        <strain evidence="2">SpSt-500</strain>
    </source>
</reference>
<keyword evidence="1" id="KW-1133">Transmembrane helix</keyword>